<dbReference type="OrthoDB" id="337038at2759"/>
<dbReference type="AlphaFoldDB" id="A0A314U6X6"/>
<organism evidence="8 9">
    <name type="scientific">Prunus yedoensis var. nudiflora</name>
    <dbReference type="NCBI Taxonomy" id="2094558"/>
    <lineage>
        <taxon>Eukaryota</taxon>
        <taxon>Viridiplantae</taxon>
        <taxon>Streptophyta</taxon>
        <taxon>Embryophyta</taxon>
        <taxon>Tracheophyta</taxon>
        <taxon>Spermatophyta</taxon>
        <taxon>Magnoliopsida</taxon>
        <taxon>eudicotyledons</taxon>
        <taxon>Gunneridae</taxon>
        <taxon>Pentapetalae</taxon>
        <taxon>rosids</taxon>
        <taxon>fabids</taxon>
        <taxon>Rosales</taxon>
        <taxon>Rosaceae</taxon>
        <taxon>Amygdaloideae</taxon>
        <taxon>Amygdaleae</taxon>
        <taxon>Prunus</taxon>
    </lineage>
</organism>
<protein>
    <submittedName>
        <fullName evidence="8">Pathogenesis-related protein 1</fullName>
    </submittedName>
</protein>
<evidence type="ECO:0000256" key="5">
    <source>
        <dbReference type="ARBA" id="ARBA00023157"/>
    </source>
</evidence>
<dbReference type="InterPro" id="IPR002413">
    <property type="entry name" value="V5_allergen-like"/>
</dbReference>
<evidence type="ECO:0000256" key="6">
    <source>
        <dbReference type="ARBA" id="ARBA00023265"/>
    </source>
</evidence>
<feature type="domain" description="SCP" evidence="7">
    <location>
        <begin position="56"/>
        <end position="189"/>
    </location>
</feature>
<comment type="caution">
    <text evidence="8">The sequence shown here is derived from an EMBL/GenBank/DDBJ whole genome shotgun (WGS) entry which is preliminary data.</text>
</comment>
<proteinExistence type="inferred from homology"/>
<dbReference type="FunFam" id="3.40.33.10:FF:000006">
    <property type="entry name" value="Putative pathogenesis-related protein 1"/>
    <property type="match status" value="1"/>
</dbReference>
<dbReference type="PRINTS" id="PR00838">
    <property type="entry name" value="V5ALLERGEN"/>
</dbReference>
<dbReference type="GO" id="GO:0005576">
    <property type="term" value="C:extracellular region"/>
    <property type="evidence" value="ECO:0007669"/>
    <property type="project" value="InterPro"/>
</dbReference>
<keyword evidence="4" id="KW-0611">Plant defense</keyword>
<name>A0A314U6X6_PRUYE</name>
<dbReference type="InterPro" id="IPR018244">
    <property type="entry name" value="Allrgn_V5/Tpx1_CS"/>
</dbReference>
<keyword evidence="5" id="KW-1015">Disulfide bond</keyword>
<dbReference type="EMBL" id="PJQY01003964">
    <property type="protein sequence ID" value="PQM33133.1"/>
    <property type="molecule type" value="Genomic_DNA"/>
</dbReference>
<gene>
    <name evidence="8" type="ORF">Pyn_30228</name>
</gene>
<dbReference type="Gene3D" id="3.40.33.10">
    <property type="entry name" value="CAP"/>
    <property type="match status" value="1"/>
</dbReference>
<dbReference type="PANTHER" id="PTHR10334">
    <property type="entry name" value="CYSTEINE-RICH SECRETORY PROTEIN-RELATED"/>
    <property type="match status" value="1"/>
</dbReference>
<dbReference type="SUPFAM" id="SSF55797">
    <property type="entry name" value="PR-1-like"/>
    <property type="match status" value="1"/>
</dbReference>
<dbReference type="InterPro" id="IPR014044">
    <property type="entry name" value="CAP_dom"/>
</dbReference>
<dbReference type="PRINTS" id="PR00837">
    <property type="entry name" value="V5TPXLIKE"/>
</dbReference>
<dbReference type="STRING" id="2094558.A0A314U6X6"/>
<accession>A0A314U6X6</accession>
<evidence type="ECO:0000313" key="9">
    <source>
        <dbReference type="Proteomes" id="UP000250321"/>
    </source>
</evidence>
<comment type="similarity">
    <text evidence="2">Belongs to the CRISP family.</text>
</comment>
<dbReference type="CDD" id="cd05381">
    <property type="entry name" value="CAP_PR-1"/>
    <property type="match status" value="1"/>
</dbReference>
<dbReference type="GO" id="GO:0098542">
    <property type="term" value="P:defense response to other organism"/>
    <property type="evidence" value="ECO:0007669"/>
    <property type="project" value="UniProtKB-ARBA"/>
</dbReference>
<dbReference type="Proteomes" id="UP000250321">
    <property type="component" value="Unassembled WGS sequence"/>
</dbReference>
<evidence type="ECO:0000259" key="7">
    <source>
        <dbReference type="SMART" id="SM00198"/>
    </source>
</evidence>
<reference evidence="8 9" key="1">
    <citation type="submission" date="2018-02" db="EMBL/GenBank/DDBJ databases">
        <title>Draft genome of wild Prunus yedoensis var. nudiflora.</title>
        <authorList>
            <person name="Baek S."/>
            <person name="Kim J.-H."/>
            <person name="Choi K."/>
            <person name="Kim G.-B."/>
            <person name="Cho A."/>
            <person name="Jang H."/>
            <person name="Shin C.-H."/>
            <person name="Yu H.-J."/>
            <person name="Mun J.-H."/>
        </authorList>
    </citation>
    <scope>NUCLEOTIDE SEQUENCE [LARGE SCALE GENOMIC DNA]</scope>
    <source>
        <strain evidence="9">cv. Jeju island</strain>
        <tissue evidence="8">Leaf</tissue>
    </source>
</reference>
<evidence type="ECO:0000313" key="8">
    <source>
        <dbReference type="EMBL" id="PQM33133.1"/>
    </source>
</evidence>
<evidence type="ECO:0000256" key="2">
    <source>
        <dbReference type="ARBA" id="ARBA00009923"/>
    </source>
</evidence>
<dbReference type="Pfam" id="PF00188">
    <property type="entry name" value="CAP"/>
    <property type="match status" value="1"/>
</dbReference>
<dbReference type="PROSITE" id="PS01009">
    <property type="entry name" value="CRISP_1"/>
    <property type="match status" value="1"/>
</dbReference>
<keyword evidence="3" id="KW-0732">Signal</keyword>
<dbReference type="SMART" id="SM00198">
    <property type="entry name" value="SCP"/>
    <property type="match status" value="1"/>
</dbReference>
<evidence type="ECO:0000256" key="1">
    <source>
        <dbReference type="ARBA" id="ARBA00003143"/>
    </source>
</evidence>
<comment type="function">
    <text evidence="1">Probably involved in the defense reaction of plants against pathogens.</text>
</comment>
<dbReference type="InterPro" id="IPR001283">
    <property type="entry name" value="CRISP-related"/>
</dbReference>
<evidence type="ECO:0000256" key="3">
    <source>
        <dbReference type="ARBA" id="ARBA00022729"/>
    </source>
</evidence>
<sequence>MHINFHIFRCKYSTHKKLLHTLSNSQNHTWVGLSKIFLALVCVLGSALLQSTHAQETPQDYLTPHNIARAAVNVGPLSWDEKLASYAQKIAIQRIDDCNLVRSGGPYGENLAMSTDQRGLSGMDAVNLWVAEKADYNYKSNSCADGKVCGHYTQVVWSNTTRVGCAKVWCNSGGTLIGCNYDPPGNYVGQKPYNLYVIILPCAKCMDAPIIFTIDDIAEQESY</sequence>
<dbReference type="InterPro" id="IPR035940">
    <property type="entry name" value="CAP_sf"/>
</dbReference>
<dbReference type="PROSITE" id="PS01010">
    <property type="entry name" value="CRISP_2"/>
    <property type="match status" value="1"/>
</dbReference>
<evidence type="ECO:0000256" key="4">
    <source>
        <dbReference type="ARBA" id="ARBA00022821"/>
    </source>
</evidence>
<keyword evidence="9" id="KW-1185">Reference proteome</keyword>
<keyword evidence="6" id="KW-0568">Pathogenesis-related protein</keyword>